<keyword evidence="6 14" id="KW-0031">Aminopeptidase</keyword>
<evidence type="ECO:0000256" key="8">
    <source>
        <dbReference type="ARBA" id="ARBA00022670"/>
    </source>
</evidence>
<evidence type="ECO:0000256" key="9">
    <source>
        <dbReference type="ARBA" id="ARBA00022723"/>
    </source>
</evidence>
<dbReference type="Gene3D" id="3.30.540.30">
    <property type="match status" value="3"/>
</dbReference>
<reference evidence="17" key="1">
    <citation type="submission" date="2022-01" db="EMBL/GenBank/DDBJ databases">
        <authorList>
            <person name="King R."/>
        </authorList>
    </citation>
    <scope>NUCLEOTIDE SEQUENCE</scope>
</reference>
<dbReference type="GO" id="GO:0008270">
    <property type="term" value="F:zinc ion binding"/>
    <property type="evidence" value="ECO:0007669"/>
    <property type="project" value="UniProtKB-ARBA"/>
</dbReference>
<evidence type="ECO:0000256" key="13">
    <source>
        <dbReference type="ARBA" id="ARBA00023049"/>
    </source>
</evidence>
<keyword evidence="12" id="KW-0007">Acetylation</keyword>
<evidence type="ECO:0000256" key="15">
    <source>
        <dbReference type="PIRSR" id="PIRSR007828-1"/>
    </source>
</evidence>
<dbReference type="PANTHER" id="PTHR23422">
    <property type="entry name" value="DIPEPTIDYL PEPTIDASE III-RELATED"/>
    <property type="match status" value="1"/>
</dbReference>
<organism evidence="17 18">
    <name type="scientific">Psylliodes chrysocephalus</name>
    <dbReference type="NCBI Taxonomy" id="3402493"/>
    <lineage>
        <taxon>Eukaryota</taxon>
        <taxon>Metazoa</taxon>
        <taxon>Ecdysozoa</taxon>
        <taxon>Arthropoda</taxon>
        <taxon>Hexapoda</taxon>
        <taxon>Insecta</taxon>
        <taxon>Pterygota</taxon>
        <taxon>Neoptera</taxon>
        <taxon>Endopterygota</taxon>
        <taxon>Coleoptera</taxon>
        <taxon>Polyphaga</taxon>
        <taxon>Cucujiformia</taxon>
        <taxon>Chrysomeloidea</taxon>
        <taxon>Chrysomelidae</taxon>
        <taxon>Galerucinae</taxon>
        <taxon>Alticini</taxon>
        <taxon>Psylliodes</taxon>
    </lineage>
</organism>
<evidence type="ECO:0000313" key="18">
    <source>
        <dbReference type="Proteomes" id="UP001153636"/>
    </source>
</evidence>
<dbReference type="GO" id="GO:0005737">
    <property type="term" value="C:cytoplasm"/>
    <property type="evidence" value="ECO:0007669"/>
    <property type="project" value="UniProtKB-SubCell"/>
</dbReference>
<evidence type="ECO:0000256" key="4">
    <source>
        <dbReference type="ARBA" id="ARBA00012063"/>
    </source>
</evidence>
<dbReference type="InterPro" id="IPR039461">
    <property type="entry name" value="Peptidase_M49"/>
</dbReference>
<dbReference type="PIRSF" id="PIRSF007828">
    <property type="entry name" value="Dipeptidyl-peptidase_III"/>
    <property type="match status" value="1"/>
</dbReference>
<dbReference type="GO" id="GO:0008239">
    <property type="term" value="F:dipeptidyl-peptidase activity"/>
    <property type="evidence" value="ECO:0007669"/>
    <property type="project" value="UniProtKB-UniRule"/>
</dbReference>
<feature type="binding site" evidence="16">
    <location>
        <position position="494"/>
    </location>
    <ligand>
        <name>Zn(2+)</name>
        <dbReference type="ChEBI" id="CHEBI:29105"/>
        <note>catalytic</note>
    </ligand>
</feature>
<dbReference type="EMBL" id="OV651832">
    <property type="protein sequence ID" value="CAH1107203.1"/>
    <property type="molecule type" value="Genomic_DNA"/>
</dbReference>
<evidence type="ECO:0000256" key="14">
    <source>
        <dbReference type="PIRNR" id="PIRNR007828"/>
    </source>
</evidence>
<keyword evidence="13 14" id="KW-0482">Metalloprotease</keyword>
<dbReference type="PANTHER" id="PTHR23422:SF11">
    <property type="entry name" value="DIPEPTIDYL PEPTIDASE 3"/>
    <property type="match status" value="1"/>
</dbReference>
<gene>
    <name evidence="17" type="ORF">PSYICH_LOCUS7963</name>
</gene>
<evidence type="ECO:0000256" key="5">
    <source>
        <dbReference type="ARBA" id="ARBA00014713"/>
    </source>
</evidence>
<keyword evidence="18" id="KW-1185">Reference proteome</keyword>
<evidence type="ECO:0000256" key="3">
    <source>
        <dbReference type="ARBA" id="ARBA00010200"/>
    </source>
</evidence>
<keyword evidence="11 14" id="KW-0862">Zinc</keyword>
<evidence type="ECO:0000256" key="12">
    <source>
        <dbReference type="ARBA" id="ARBA00022990"/>
    </source>
</evidence>
<dbReference type="InterPro" id="IPR005317">
    <property type="entry name" value="Dipeptidyl-peptase3"/>
</dbReference>
<dbReference type="AlphaFoldDB" id="A0A9P0CVY9"/>
<evidence type="ECO:0000256" key="6">
    <source>
        <dbReference type="ARBA" id="ARBA00022438"/>
    </source>
</evidence>
<evidence type="ECO:0000256" key="1">
    <source>
        <dbReference type="ARBA" id="ARBA00001336"/>
    </source>
</evidence>
<dbReference type="OrthoDB" id="4694525at2759"/>
<feature type="binding site" evidence="16">
    <location>
        <position position="442"/>
    </location>
    <ligand>
        <name>Zn(2+)</name>
        <dbReference type="ChEBI" id="CHEBI:29105"/>
        <note>catalytic</note>
    </ligand>
</feature>
<feature type="binding site" evidence="16">
    <location>
        <position position="437"/>
    </location>
    <ligand>
        <name>Zn(2+)</name>
        <dbReference type="ChEBI" id="CHEBI:29105"/>
        <note>catalytic</note>
    </ligand>
</feature>
<evidence type="ECO:0000313" key="17">
    <source>
        <dbReference type="EMBL" id="CAH1107203.1"/>
    </source>
</evidence>
<dbReference type="FunFam" id="3.30.540.30:FF:000002">
    <property type="entry name" value="Dipeptidyl peptidase 3"/>
    <property type="match status" value="1"/>
</dbReference>
<accession>A0A9P0CVY9</accession>
<evidence type="ECO:0000256" key="2">
    <source>
        <dbReference type="ARBA" id="ARBA00004496"/>
    </source>
</evidence>
<dbReference type="FunFam" id="3.30.540.30:FF:000003">
    <property type="entry name" value="Dipeptidyl peptidase 3"/>
    <property type="match status" value="1"/>
</dbReference>
<dbReference type="EC" id="3.4.14.4" evidence="4 14"/>
<feature type="active site" evidence="15">
    <location>
        <position position="438"/>
    </location>
</feature>
<dbReference type="GO" id="GO:0006508">
    <property type="term" value="P:proteolysis"/>
    <property type="evidence" value="ECO:0007669"/>
    <property type="project" value="UniProtKB-KW"/>
</dbReference>
<comment type="subcellular location">
    <subcellularLocation>
        <location evidence="2">Cytoplasm</location>
    </subcellularLocation>
</comment>
<protein>
    <recommendedName>
        <fullName evidence="5 14">Dipeptidyl peptidase 3</fullName>
        <ecNumber evidence="4 14">3.4.14.4</ecNumber>
    </recommendedName>
    <alternativeName>
        <fullName evidence="14">Dipeptidyl aminopeptidase III</fullName>
    </alternativeName>
    <alternativeName>
        <fullName evidence="14">Dipeptidyl peptidase III</fullName>
    </alternativeName>
</protein>
<dbReference type="Pfam" id="PF03571">
    <property type="entry name" value="Peptidase_M49"/>
    <property type="match status" value="1"/>
</dbReference>
<evidence type="ECO:0000256" key="7">
    <source>
        <dbReference type="ARBA" id="ARBA00022490"/>
    </source>
</evidence>
<evidence type="ECO:0000256" key="16">
    <source>
        <dbReference type="PIRSR" id="PIRSR007828-2"/>
    </source>
</evidence>
<evidence type="ECO:0000256" key="11">
    <source>
        <dbReference type="ARBA" id="ARBA00022833"/>
    </source>
</evidence>
<dbReference type="GO" id="GO:0004177">
    <property type="term" value="F:aminopeptidase activity"/>
    <property type="evidence" value="ECO:0007669"/>
    <property type="project" value="UniProtKB-KW"/>
</dbReference>
<keyword evidence="8 14" id="KW-0645">Protease</keyword>
<comment type="similarity">
    <text evidence="3 14">Belongs to the peptidase M49 family.</text>
</comment>
<dbReference type="GO" id="GO:0008235">
    <property type="term" value="F:metalloexopeptidase activity"/>
    <property type="evidence" value="ECO:0007669"/>
    <property type="project" value="InterPro"/>
</dbReference>
<evidence type="ECO:0000256" key="10">
    <source>
        <dbReference type="ARBA" id="ARBA00022801"/>
    </source>
</evidence>
<comment type="catalytic activity">
    <reaction evidence="1 14">
        <text>Release of an N-terminal dipeptide from a peptide comprising four or more residues, with broad specificity. Also acts on dipeptidyl 2-naphthylamides.</text>
        <dbReference type="EC" id="3.4.14.4"/>
    </reaction>
</comment>
<dbReference type="FunFam" id="3.30.540.30:FF:000001">
    <property type="entry name" value="Dipeptidyl peptidase 3"/>
    <property type="match status" value="1"/>
</dbReference>
<comment type="cofactor">
    <cofactor evidence="14 16">
        <name>Zn(2+)</name>
        <dbReference type="ChEBI" id="CHEBI:29105"/>
    </cofactor>
    <text evidence="14 16">Binds 1 zinc ion per subunit.</text>
</comment>
<keyword evidence="9 14" id="KW-0479">Metal-binding</keyword>
<dbReference type="Proteomes" id="UP001153636">
    <property type="component" value="Chromosome 20"/>
</dbReference>
<proteinExistence type="inferred from homology"/>
<sequence length="701" mass="78312">MEKVIDRSQYVLPNDQPVVSLEVKSAFDGLTQKEKLYAHYISKASWHGGLITLLQTSPESGPIFVLLHKYFAAQDPTELRSAALNAGFTQDEITALYVYSCGVFCNAGNYKGFGDTKFIPNIDQDRLEGLLSISPVWKQLEPLWLKLKHIIYDLSPGKTCLGYNPEGSTTYLSKNCKPEDNDIVQNWLKSEKMECYNTRLFKTVENNHTLYEIRLASEDKTSLRSHTDGNVTFQITSGDYSPLMGKVADDLLKAVEFAANETEMNMLKAYANSFKTGSLDAHKLGSRYWIKDKGPAVETYIGFIETYRDPAGVRGEFEGFVAAVNRAMSAKFTTLVSNAEQFLTLLPWNKGFEKDTFLKPDFTSLDVVTFAGSGIPAGINIPNYDEIRQTEGFKNVSLGNVIPASYQQSVTPFLTSTDAELLQKWRVPAFELQVGLHELLGHGSGKLLKKEPDGTFNFPPSLLDPLTGQPPSSFYEPGDTYDTRFGPLSSTYEECRAEAVGLYLSLDPDVLKIFGHEGKEADEITYVNWLSLVWAGAGKGLELWEPGRGWLQAHAQARFVIARVLIQAGVVSVTQPTKDDLLVSLDRSAIKGAGRAAIADFLLKLQVYKSTGNVQKAKELYNHYAEVNEPWLSWRSIVMANKQPRKMFVQVNTEIKESEVCLKTYEPTVEGLVHSWVERFSSPQPLYEALIELSKADAHHF</sequence>
<keyword evidence="7 14" id="KW-0963">Cytoplasm</keyword>
<keyword evidence="10 14" id="KW-0378">Hydrolase</keyword>
<name>A0A9P0CVY9_9CUCU</name>